<dbReference type="EMBL" id="JBBNAG010000012">
    <property type="protein sequence ID" value="KAK9088514.1"/>
    <property type="molecule type" value="Genomic_DNA"/>
</dbReference>
<evidence type="ECO:0000256" key="1">
    <source>
        <dbReference type="SAM" id="MobiDB-lite"/>
    </source>
</evidence>
<protein>
    <submittedName>
        <fullName evidence="3">Uncharacterized protein</fullName>
    </submittedName>
</protein>
<reference evidence="3 4" key="1">
    <citation type="submission" date="2024-01" db="EMBL/GenBank/DDBJ databases">
        <title>Genome assemblies of Stephania.</title>
        <authorList>
            <person name="Yang L."/>
        </authorList>
    </citation>
    <scope>NUCLEOTIDE SEQUENCE [LARGE SCALE GENOMIC DNA]</scope>
    <source>
        <strain evidence="3">JXDWG</strain>
        <tissue evidence="3">Leaf</tissue>
    </source>
</reference>
<feature type="region of interest" description="Disordered" evidence="1">
    <location>
        <begin position="60"/>
        <end position="147"/>
    </location>
</feature>
<name>A0AAP0HIN1_9MAGN</name>
<keyword evidence="2" id="KW-1133">Transmembrane helix</keyword>
<organism evidence="3 4">
    <name type="scientific">Stephania cephalantha</name>
    <dbReference type="NCBI Taxonomy" id="152367"/>
    <lineage>
        <taxon>Eukaryota</taxon>
        <taxon>Viridiplantae</taxon>
        <taxon>Streptophyta</taxon>
        <taxon>Embryophyta</taxon>
        <taxon>Tracheophyta</taxon>
        <taxon>Spermatophyta</taxon>
        <taxon>Magnoliopsida</taxon>
        <taxon>Ranunculales</taxon>
        <taxon>Menispermaceae</taxon>
        <taxon>Menispermoideae</taxon>
        <taxon>Cissampelideae</taxon>
        <taxon>Stephania</taxon>
    </lineage>
</organism>
<evidence type="ECO:0000313" key="4">
    <source>
        <dbReference type="Proteomes" id="UP001419268"/>
    </source>
</evidence>
<gene>
    <name evidence="3" type="ORF">Scep_027596</name>
</gene>
<feature type="compositionally biased region" description="Basic and acidic residues" evidence="1">
    <location>
        <begin position="114"/>
        <end position="128"/>
    </location>
</feature>
<keyword evidence="2" id="KW-0812">Transmembrane</keyword>
<feature type="transmembrane region" description="Helical" evidence="2">
    <location>
        <begin position="6"/>
        <end position="24"/>
    </location>
</feature>
<evidence type="ECO:0000256" key="2">
    <source>
        <dbReference type="SAM" id="Phobius"/>
    </source>
</evidence>
<evidence type="ECO:0000313" key="3">
    <source>
        <dbReference type="EMBL" id="KAK9088514.1"/>
    </source>
</evidence>
<feature type="compositionally biased region" description="Low complexity" evidence="1">
    <location>
        <begin position="60"/>
        <end position="78"/>
    </location>
</feature>
<keyword evidence="2" id="KW-0472">Membrane</keyword>
<sequence>MFWFGYWLGFCVCWFGGADFGGVLQGSGRRSRRCARWGAIRTGLRRCRLHRRRRCLAIASAASSPPSSTTSRHASPSSAVPPSPPPPPPAPRSCSSPLRRLSRIARTRTTSSGDDTRASKGYRPDRRAQTTFHRKSKDLGRKNNDVD</sequence>
<dbReference type="Proteomes" id="UP001419268">
    <property type="component" value="Unassembled WGS sequence"/>
</dbReference>
<proteinExistence type="predicted"/>
<comment type="caution">
    <text evidence="3">The sequence shown here is derived from an EMBL/GenBank/DDBJ whole genome shotgun (WGS) entry which is preliminary data.</text>
</comment>
<dbReference type="AlphaFoldDB" id="A0AAP0HIN1"/>
<keyword evidence="4" id="KW-1185">Reference proteome</keyword>
<feature type="compositionally biased region" description="Basic and acidic residues" evidence="1">
    <location>
        <begin position="137"/>
        <end position="147"/>
    </location>
</feature>
<feature type="compositionally biased region" description="Pro residues" evidence="1">
    <location>
        <begin position="79"/>
        <end position="91"/>
    </location>
</feature>
<accession>A0AAP0HIN1</accession>